<comment type="caution">
    <text evidence="2">The sequence shown here is derived from an EMBL/GenBank/DDBJ whole genome shotgun (WGS) entry which is preliminary data.</text>
</comment>
<evidence type="ECO:0000313" key="2">
    <source>
        <dbReference type="EMBL" id="KAK8742071.1"/>
    </source>
</evidence>
<evidence type="ECO:0000256" key="1">
    <source>
        <dbReference type="SAM" id="Phobius"/>
    </source>
</evidence>
<proteinExistence type="predicted"/>
<keyword evidence="3" id="KW-1185">Reference proteome</keyword>
<protein>
    <submittedName>
        <fullName evidence="2">Uncharacterized protein</fullName>
    </submittedName>
</protein>
<dbReference type="EMBL" id="JARKIK010000029">
    <property type="protein sequence ID" value="KAK8742071.1"/>
    <property type="molecule type" value="Genomic_DNA"/>
</dbReference>
<reference evidence="2 3" key="1">
    <citation type="journal article" date="2024" name="BMC Genomics">
        <title>Genome assembly of redclaw crayfish (Cherax quadricarinatus) provides insights into its immune adaptation and hypoxia tolerance.</title>
        <authorList>
            <person name="Liu Z."/>
            <person name="Zheng J."/>
            <person name="Li H."/>
            <person name="Fang K."/>
            <person name="Wang S."/>
            <person name="He J."/>
            <person name="Zhou D."/>
            <person name="Weng S."/>
            <person name="Chi M."/>
            <person name="Gu Z."/>
            <person name="He J."/>
            <person name="Li F."/>
            <person name="Wang M."/>
        </authorList>
    </citation>
    <scope>NUCLEOTIDE SEQUENCE [LARGE SCALE GENOMIC DNA]</scope>
    <source>
        <strain evidence="2">ZL_2023a</strain>
    </source>
</reference>
<dbReference type="AlphaFoldDB" id="A0AAW0XS62"/>
<keyword evidence="1" id="KW-0472">Membrane</keyword>
<evidence type="ECO:0000313" key="3">
    <source>
        <dbReference type="Proteomes" id="UP001445076"/>
    </source>
</evidence>
<gene>
    <name evidence="2" type="ORF">OTU49_002092</name>
</gene>
<sequence>MRISLFSGAKNILLPSHLSSLPFLPSASPVSLAPMSFMGVTVLQLVQQPTIPLTINKMMKASQPLPFVCSCSLSSVTATRVVVVFSHLWHCFFTILSVIYLHGDILLCYLSYYFLIILFSISLSPLILRLHNPIFS</sequence>
<organism evidence="2 3">
    <name type="scientific">Cherax quadricarinatus</name>
    <name type="common">Australian red claw crayfish</name>
    <dbReference type="NCBI Taxonomy" id="27406"/>
    <lineage>
        <taxon>Eukaryota</taxon>
        <taxon>Metazoa</taxon>
        <taxon>Ecdysozoa</taxon>
        <taxon>Arthropoda</taxon>
        <taxon>Crustacea</taxon>
        <taxon>Multicrustacea</taxon>
        <taxon>Malacostraca</taxon>
        <taxon>Eumalacostraca</taxon>
        <taxon>Eucarida</taxon>
        <taxon>Decapoda</taxon>
        <taxon>Pleocyemata</taxon>
        <taxon>Astacidea</taxon>
        <taxon>Parastacoidea</taxon>
        <taxon>Parastacidae</taxon>
        <taxon>Cherax</taxon>
    </lineage>
</organism>
<accession>A0AAW0XS62</accession>
<keyword evidence="1" id="KW-0812">Transmembrane</keyword>
<dbReference type="Proteomes" id="UP001445076">
    <property type="component" value="Unassembled WGS sequence"/>
</dbReference>
<feature type="transmembrane region" description="Helical" evidence="1">
    <location>
        <begin position="109"/>
        <end position="128"/>
    </location>
</feature>
<name>A0AAW0XS62_CHEQU</name>
<keyword evidence="1" id="KW-1133">Transmembrane helix</keyword>